<accession>A0ABW4YR70</accession>
<name>A0ABW4YR70_9BACL</name>
<evidence type="ECO:0000313" key="9">
    <source>
        <dbReference type="EMBL" id="MFD2118113.1"/>
    </source>
</evidence>
<keyword evidence="10" id="KW-1185">Reference proteome</keyword>
<dbReference type="InterPro" id="IPR000515">
    <property type="entry name" value="MetI-like"/>
</dbReference>
<evidence type="ECO:0000256" key="6">
    <source>
        <dbReference type="ARBA" id="ARBA00023136"/>
    </source>
</evidence>
<dbReference type="SUPFAM" id="SSF161098">
    <property type="entry name" value="MetI-like"/>
    <property type="match status" value="1"/>
</dbReference>
<proteinExistence type="inferred from homology"/>
<dbReference type="RefSeq" id="WP_377775701.1">
    <property type="nucleotide sequence ID" value="NZ_JBHUHO010000049.1"/>
</dbReference>
<dbReference type="Gene3D" id="1.10.3720.10">
    <property type="entry name" value="MetI-like"/>
    <property type="match status" value="1"/>
</dbReference>
<evidence type="ECO:0000256" key="5">
    <source>
        <dbReference type="ARBA" id="ARBA00022989"/>
    </source>
</evidence>
<dbReference type="PROSITE" id="PS50928">
    <property type="entry name" value="ABC_TM1"/>
    <property type="match status" value="1"/>
</dbReference>
<gene>
    <name evidence="9" type="ORF">ACFSJH_20640</name>
</gene>
<feature type="transmembrane region" description="Helical" evidence="7">
    <location>
        <begin position="263"/>
        <end position="283"/>
    </location>
</feature>
<evidence type="ECO:0000256" key="7">
    <source>
        <dbReference type="RuleBase" id="RU363032"/>
    </source>
</evidence>
<evidence type="ECO:0000256" key="3">
    <source>
        <dbReference type="ARBA" id="ARBA00022475"/>
    </source>
</evidence>
<dbReference type="CDD" id="cd06261">
    <property type="entry name" value="TM_PBP2"/>
    <property type="match status" value="1"/>
</dbReference>
<feature type="transmembrane region" description="Helical" evidence="7">
    <location>
        <begin position="113"/>
        <end position="133"/>
    </location>
</feature>
<reference evidence="10" key="1">
    <citation type="journal article" date="2019" name="Int. J. Syst. Evol. Microbiol.">
        <title>The Global Catalogue of Microorganisms (GCM) 10K type strain sequencing project: providing services to taxonomists for standard genome sequencing and annotation.</title>
        <authorList>
            <consortium name="The Broad Institute Genomics Platform"/>
            <consortium name="The Broad Institute Genome Sequencing Center for Infectious Disease"/>
            <person name="Wu L."/>
            <person name="Ma J."/>
        </authorList>
    </citation>
    <scope>NUCLEOTIDE SEQUENCE [LARGE SCALE GENOMIC DNA]</scope>
    <source>
        <strain evidence="10">GH52</strain>
    </source>
</reference>
<keyword evidence="6 7" id="KW-0472">Membrane</keyword>
<dbReference type="PANTHER" id="PTHR43744">
    <property type="entry name" value="ABC TRANSPORTER PERMEASE PROTEIN MG189-RELATED-RELATED"/>
    <property type="match status" value="1"/>
</dbReference>
<evidence type="ECO:0000256" key="1">
    <source>
        <dbReference type="ARBA" id="ARBA00004651"/>
    </source>
</evidence>
<dbReference type="Pfam" id="PF00528">
    <property type="entry name" value="BPD_transp_1"/>
    <property type="match status" value="1"/>
</dbReference>
<feature type="transmembrane region" description="Helical" evidence="7">
    <location>
        <begin position="187"/>
        <end position="209"/>
    </location>
</feature>
<dbReference type="Proteomes" id="UP001597362">
    <property type="component" value="Unassembled WGS sequence"/>
</dbReference>
<keyword evidence="2 7" id="KW-0813">Transport</keyword>
<evidence type="ECO:0000313" key="10">
    <source>
        <dbReference type="Proteomes" id="UP001597362"/>
    </source>
</evidence>
<keyword evidence="3" id="KW-1003">Cell membrane</keyword>
<feature type="transmembrane region" description="Helical" evidence="7">
    <location>
        <begin position="82"/>
        <end position="101"/>
    </location>
</feature>
<feature type="transmembrane region" description="Helical" evidence="7">
    <location>
        <begin position="20"/>
        <end position="42"/>
    </location>
</feature>
<sequence length="298" mass="33413">MQNTAIKESSGDRIFNGINYVVLIIFTLTVLYPLVFIVSASFSSPEAVSAGKVWLYPINFSLEGYAAVFKHKMIATGFLNSIYYTVVGTIINLILTFMVAYPLSRKDFQAKNVIMALFVFTTLFSGGLIPSFLLVKELGMLDTRWALIIPGAVTVWNMIVSRTFFKVTFPDELLEAAQIDGCSDFKFIWKIVLPLSGPIIAVMSLFYAVAHWNTYFNALIYLKDQHLYPLQLVLREILIQNQVDPAMLTDVSELASRAALTDLLKYSLIVVSTIPIMIVYPFVQKHFVKGMMIGSLKG</sequence>
<comment type="subcellular location">
    <subcellularLocation>
        <location evidence="1 7">Cell membrane</location>
        <topology evidence="1 7">Multi-pass membrane protein</topology>
    </subcellularLocation>
</comment>
<comment type="similarity">
    <text evidence="7">Belongs to the binding-protein-dependent transport system permease family.</text>
</comment>
<keyword evidence="5 7" id="KW-1133">Transmembrane helix</keyword>
<protein>
    <submittedName>
        <fullName evidence="9">Carbohydrate ABC transporter permease</fullName>
    </submittedName>
</protein>
<dbReference type="EMBL" id="JBHUHO010000049">
    <property type="protein sequence ID" value="MFD2118113.1"/>
    <property type="molecule type" value="Genomic_DNA"/>
</dbReference>
<dbReference type="PANTHER" id="PTHR43744:SF9">
    <property type="entry name" value="POLYGALACTURONAN_RHAMNOGALACTURONAN TRANSPORT SYSTEM PERMEASE PROTEIN YTCP"/>
    <property type="match status" value="1"/>
</dbReference>
<keyword evidence="4 7" id="KW-0812">Transmembrane</keyword>
<organism evidence="9 10">
    <name type="scientific">Paenibacillus yanchengensis</name>
    <dbReference type="NCBI Taxonomy" id="2035833"/>
    <lineage>
        <taxon>Bacteria</taxon>
        <taxon>Bacillati</taxon>
        <taxon>Bacillota</taxon>
        <taxon>Bacilli</taxon>
        <taxon>Bacillales</taxon>
        <taxon>Paenibacillaceae</taxon>
        <taxon>Paenibacillus</taxon>
    </lineage>
</organism>
<evidence type="ECO:0000259" key="8">
    <source>
        <dbReference type="PROSITE" id="PS50928"/>
    </source>
</evidence>
<evidence type="ECO:0000256" key="2">
    <source>
        <dbReference type="ARBA" id="ARBA00022448"/>
    </source>
</evidence>
<comment type="caution">
    <text evidence="9">The sequence shown here is derived from an EMBL/GenBank/DDBJ whole genome shotgun (WGS) entry which is preliminary data.</text>
</comment>
<evidence type="ECO:0000256" key="4">
    <source>
        <dbReference type="ARBA" id="ARBA00022692"/>
    </source>
</evidence>
<feature type="domain" description="ABC transmembrane type-1" evidence="8">
    <location>
        <begin position="78"/>
        <end position="272"/>
    </location>
</feature>
<dbReference type="InterPro" id="IPR035906">
    <property type="entry name" value="MetI-like_sf"/>
</dbReference>